<gene>
    <name evidence="3" type="ORF">LKD45_09560</name>
</gene>
<dbReference type="InterPro" id="IPR002347">
    <property type="entry name" value="SDR_fam"/>
</dbReference>
<proteinExistence type="inferred from homology"/>
<evidence type="ECO:0000256" key="2">
    <source>
        <dbReference type="ARBA" id="ARBA00023002"/>
    </source>
</evidence>
<dbReference type="Gene3D" id="3.40.50.720">
    <property type="entry name" value="NAD(P)-binding Rossmann-like Domain"/>
    <property type="match status" value="1"/>
</dbReference>
<dbReference type="Proteomes" id="UP001199355">
    <property type="component" value="Unassembled WGS sequence"/>
</dbReference>
<dbReference type="GO" id="GO:0048038">
    <property type="term" value="F:quinone binding"/>
    <property type="evidence" value="ECO:0007669"/>
    <property type="project" value="TreeGrafter"/>
</dbReference>
<comment type="caution">
    <text evidence="3">The sequence shown here is derived from an EMBL/GenBank/DDBJ whole genome shotgun (WGS) entry which is preliminary data.</text>
</comment>
<dbReference type="PANTHER" id="PTHR42760:SF133">
    <property type="entry name" value="3-OXOACYL-[ACYL-CARRIER-PROTEIN] REDUCTASE"/>
    <property type="match status" value="1"/>
</dbReference>
<dbReference type="GO" id="GO:0008206">
    <property type="term" value="P:bile acid metabolic process"/>
    <property type="evidence" value="ECO:0007669"/>
    <property type="project" value="UniProtKB-ARBA"/>
</dbReference>
<dbReference type="PRINTS" id="PR00080">
    <property type="entry name" value="SDRFAMILY"/>
</dbReference>
<protein>
    <submittedName>
        <fullName evidence="3">SDR family oxidoreductase</fullName>
    </submittedName>
</protein>
<dbReference type="PRINTS" id="PR00081">
    <property type="entry name" value="GDHRDH"/>
</dbReference>
<dbReference type="PROSITE" id="PS00061">
    <property type="entry name" value="ADH_SHORT"/>
    <property type="match status" value="1"/>
</dbReference>
<sequence length="252" mass="26318">MDRLKGKVAVITGGNSGVGEATAKLFAKEGAVVVITARREAALTKVAEEIKAAGGEAFAVSTDISKPEDPERLMELVLKKYGKIDILINNAGILETGLKPIDRFLDEDLDHIVETNQKGTMRCMRAAARRMQSGASIVNVASVAGVKGCGGAAYVASKAAVIGVTKHTALRFQQTGIRCNAICPGNIITPMTTGTDPAVLDPDMIGAMAAHSNLKTPSCTAEDVANVILFFASDDSRAITGQVIVTDFGAML</sequence>
<keyword evidence="4" id="KW-1185">Reference proteome</keyword>
<name>A0AAE3AW69_9FIRM</name>
<evidence type="ECO:0000256" key="1">
    <source>
        <dbReference type="ARBA" id="ARBA00006484"/>
    </source>
</evidence>
<dbReference type="RefSeq" id="WP_308728388.1">
    <property type="nucleotide sequence ID" value="NZ_JAJEQF010000023.1"/>
</dbReference>
<dbReference type="PANTHER" id="PTHR42760">
    <property type="entry name" value="SHORT-CHAIN DEHYDROGENASES/REDUCTASES FAMILY MEMBER"/>
    <property type="match status" value="1"/>
</dbReference>
<dbReference type="GO" id="GO:0006633">
    <property type="term" value="P:fatty acid biosynthetic process"/>
    <property type="evidence" value="ECO:0007669"/>
    <property type="project" value="TreeGrafter"/>
</dbReference>
<comment type="similarity">
    <text evidence="1">Belongs to the short-chain dehydrogenases/reductases (SDR) family.</text>
</comment>
<evidence type="ECO:0000313" key="4">
    <source>
        <dbReference type="Proteomes" id="UP001199355"/>
    </source>
</evidence>
<dbReference type="InterPro" id="IPR036291">
    <property type="entry name" value="NAD(P)-bd_dom_sf"/>
</dbReference>
<evidence type="ECO:0000313" key="3">
    <source>
        <dbReference type="EMBL" id="MCC2167935.1"/>
    </source>
</evidence>
<dbReference type="CDD" id="cd05233">
    <property type="entry name" value="SDR_c"/>
    <property type="match status" value="1"/>
</dbReference>
<dbReference type="GO" id="GO:0016616">
    <property type="term" value="F:oxidoreductase activity, acting on the CH-OH group of donors, NAD or NADP as acceptor"/>
    <property type="evidence" value="ECO:0007669"/>
    <property type="project" value="TreeGrafter"/>
</dbReference>
<organism evidence="3 4">
    <name type="scientific">Gallintestinimicrobium propionicum</name>
    <dbReference type="NCBI Taxonomy" id="2981770"/>
    <lineage>
        <taxon>Bacteria</taxon>
        <taxon>Bacillati</taxon>
        <taxon>Bacillota</taxon>
        <taxon>Clostridia</taxon>
        <taxon>Lachnospirales</taxon>
        <taxon>Lachnospiraceae</taxon>
        <taxon>Gallintestinimicrobium</taxon>
    </lineage>
</organism>
<dbReference type="InterPro" id="IPR020904">
    <property type="entry name" value="Sc_DH/Rdtase_CS"/>
</dbReference>
<dbReference type="EMBL" id="JAJEQF010000023">
    <property type="protein sequence ID" value="MCC2167935.1"/>
    <property type="molecule type" value="Genomic_DNA"/>
</dbReference>
<keyword evidence="2" id="KW-0560">Oxidoreductase</keyword>
<reference evidence="3 4" key="1">
    <citation type="submission" date="2021-10" db="EMBL/GenBank/DDBJ databases">
        <title>Anaerobic single-cell dispensing facilitates the cultivation of human gut bacteria.</title>
        <authorList>
            <person name="Afrizal A."/>
        </authorList>
    </citation>
    <scope>NUCLEOTIDE SEQUENCE [LARGE SCALE GENOMIC DNA]</scope>
    <source>
        <strain evidence="3 4">CLA-AA-H244</strain>
    </source>
</reference>
<dbReference type="Pfam" id="PF13561">
    <property type="entry name" value="adh_short_C2"/>
    <property type="match status" value="1"/>
</dbReference>
<accession>A0AAE3AW69</accession>
<dbReference type="AlphaFoldDB" id="A0AAE3AW69"/>
<dbReference type="FunFam" id="3.40.50.720:FF:000084">
    <property type="entry name" value="Short-chain dehydrogenase reductase"/>
    <property type="match status" value="1"/>
</dbReference>
<dbReference type="SUPFAM" id="SSF51735">
    <property type="entry name" value="NAD(P)-binding Rossmann-fold domains"/>
    <property type="match status" value="1"/>
</dbReference>